<evidence type="ECO:0000313" key="2">
    <source>
        <dbReference type="EMBL" id="GGB37337.1"/>
    </source>
</evidence>
<dbReference type="EMBL" id="BMHI01000004">
    <property type="protein sequence ID" value="GGB37337.1"/>
    <property type="molecule type" value="Genomic_DNA"/>
</dbReference>
<dbReference type="PANTHER" id="PTHR43433:SF5">
    <property type="entry name" value="AB HYDROLASE-1 DOMAIN-CONTAINING PROTEIN"/>
    <property type="match status" value="1"/>
</dbReference>
<dbReference type="AlphaFoldDB" id="A0A916TCD6"/>
<feature type="domain" description="AB hydrolase-1" evidence="1">
    <location>
        <begin position="25"/>
        <end position="259"/>
    </location>
</feature>
<dbReference type="InterPro" id="IPR050471">
    <property type="entry name" value="AB_hydrolase"/>
</dbReference>
<dbReference type="InterPro" id="IPR000073">
    <property type="entry name" value="AB_hydrolase_1"/>
</dbReference>
<evidence type="ECO:0000313" key="3">
    <source>
        <dbReference type="Proteomes" id="UP000636793"/>
    </source>
</evidence>
<keyword evidence="2" id="KW-0378">Hydrolase</keyword>
<dbReference type="Proteomes" id="UP000636793">
    <property type="component" value="Unassembled WGS sequence"/>
</dbReference>
<dbReference type="Pfam" id="PF00561">
    <property type="entry name" value="Abhydrolase_1"/>
    <property type="match status" value="1"/>
</dbReference>
<protein>
    <submittedName>
        <fullName evidence="2">Alpha/beta hydrolase</fullName>
    </submittedName>
</protein>
<keyword evidence="3" id="KW-1185">Reference proteome</keyword>
<gene>
    <name evidence="2" type="ORF">GCM10011492_30130</name>
</gene>
<organism evidence="2 3">
    <name type="scientific">Flexivirga endophytica</name>
    <dbReference type="NCBI Taxonomy" id="1849103"/>
    <lineage>
        <taxon>Bacteria</taxon>
        <taxon>Bacillati</taxon>
        <taxon>Actinomycetota</taxon>
        <taxon>Actinomycetes</taxon>
        <taxon>Micrococcales</taxon>
        <taxon>Dermacoccaceae</taxon>
        <taxon>Flexivirga</taxon>
    </lineage>
</organism>
<dbReference type="GO" id="GO:0016787">
    <property type="term" value="F:hydrolase activity"/>
    <property type="evidence" value="ECO:0007669"/>
    <property type="project" value="UniProtKB-KW"/>
</dbReference>
<proteinExistence type="predicted"/>
<name>A0A916TCD6_9MICO</name>
<sequence length="277" mass="30267">MKLRGTSPVAEARVAHQVEGPRDAPALLLLQGQANSHDWWQHVRPLLTERFFTITFDYRGTGDTARLQAATGKEDETLWSTALFAEDAAAVLAALDVESAFVYGTSMGGRIAQELAIGRPALVRALVLACTTPGGSLATERDREVRLALSSPDRTARLRTTADLFYTAAWIAAHGGYDGVPTHLFSDPTMSRRDANRHLRVSAKHDAASRLDRIEAPTLILHGAEDRFAPVVNAEVLHERIMGSRLHVHPTGRHGFFDEFATESTGLVTDFLVPSHT</sequence>
<dbReference type="RefSeq" id="WP_188837827.1">
    <property type="nucleotide sequence ID" value="NZ_BMHI01000004.1"/>
</dbReference>
<dbReference type="SUPFAM" id="SSF53474">
    <property type="entry name" value="alpha/beta-Hydrolases"/>
    <property type="match status" value="1"/>
</dbReference>
<dbReference type="PRINTS" id="PR00111">
    <property type="entry name" value="ABHYDROLASE"/>
</dbReference>
<reference evidence="2" key="1">
    <citation type="journal article" date="2014" name="Int. J. Syst. Evol. Microbiol.">
        <title>Complete genome sequence of Corynebacterium casei LMG S-19264T (=DSM 44701T), isolated from a smear-ripened cheese.</title>
        <authorList>
            <consortium name="US DOE Joint Genome Institute (JGI-PGF)"/>
            <person name="Walter F."/>
            <person name="Albersmeier A."/>
            <person name="Kalinowski J."/>
            <person name="Ruckert C."/>
        </authorList>
    </citation>
    <scope>NUCLEOTIDE SEQUENCE</scope>
    <source>
        <strain evidence="2">CGMCC 1.15085</strain>
    </source>
</reference>
<comment type="caution">
    <text evidence="2">The sequence shown here is derived from an EMBL/GenBank/DDBJ whole genome shotgun (WGS) entry which is preliminary data.</text>
</comment>
<evidence type="ECO:0000259" key="1">
    <source>
        <dbReference type="Pfam" id="PF00561"/>
    </source>
</evidence>
<dbReference type="PANTHER" id="PTHR43433">
    <property type="entry name" value="HYDROLASE, ALPHA/BETA FOLD FAMILY PROTEIN"/>
    <property type="match status" value="1"/>
</dbReference>
<accession>A0A916TCD6</accession>
<reference evidence="2" key="2">
    <citation type="submission" date="2020-09" db="EMBL/GenBank/DDBJ databases">
        <authorList>
            <person name="Sun Q."/>
            <person name="Zhou Y."/>
        </authorList>
    </citation>
    <scope>NUCLEOTIDE SEQUENCE</scope>
    <source>
        <strain evidence="2">CGMCC 1.15085</strain>
    </source>
</reference>
<dbReference type="InterPro" id="IPR029058">
    <property type="entry name" value="AB_hydrolase_fold"/>
</dbReference>
<dbReference type="Gene3D" id="3.40.50.1820">
    <property type="entry name" value="alpha/beta hydrolase"/>
    <property type="match status" value="1"/>
</dbReference>